<dbReference type="RefSeq" id="WP_168677809.1">
    <property type="nucleotide sequence ID" value="NZ_BPKV01000016.1"/>
</dbReference>
<proteinExistence type="predicted"/>
<dbReference type="Proteomes" id="UP000590460">
    <property type="component" value="Unassembled WGS sequence"/>
</dbReference>
<sequence length="94" mass="10634">MLSLLLIPALIIFLGIYFVAFLFTNTFGVIPRLILAIVLILLVSFIIKNFFAIVGLLLLFGLAFWIRARFIKPPHGPQDPNTFDGDFEEVNKKP</sequence>
<dbReference type="EMBL" id="JAAXPO010000011">
    <property type="protein sequence ID" value="NKZ19141.1"/>
    <property type="molecule type" value="Genomic_DNA"/>
</dbReference>
<name>A0A846ZHZ4_9LACO</name>
<evidence type="ECO:0000313" key="4">
    <source>
        <dbReference type="Proteomes" id="UP000590460"/>
    </source>
</evidence>
<reference evidence="3 4" key="1">
    <citation type="submission" date="2020-04" db="EMBL/GenBank/DDBJ databases">
        <title>MicrobeNet Type strains.</title>
        <authorList>
            <person name="Nicholson A.C."/>
        </authorList>
    </citation>
    <scope>NUCLEOTIDE SEQUENCE [LARGE SCALE GENOMIC DNA]</scope>
    <source>
        <strain evidence="3 4">CCUG 54536</strain>
    </source>
</reference>
<evidence type="ECO:0000256" key="2">
    <source>
        <dbReference type="SAM" id="Phobius"/>
    </source>
</evidence>
<evidence type="ECO:0000256" key="1">
    <source>
        <dbReference type="SAM" id="MobiDB-lite"/>
    </source>
</evidence>
<comment type="caution">
    <text evidence="3">The sequence shown here is derived from an EMBL/GenBank/DDBJ whole genome shotgun (WGS) entry which is preliminary data.</text>
</comment>
<keyword evidence="2" id="KW-1133">Transmembrane helix</keyword>
<organism evidence="3 4">
    <name type="scientific">Leuconostoc holzapfelii</name>
    <dbReference type="NCBI Taxonomy" id="434464"/>
    <lineage>
        <taxon>Bacteria</taxon>
        <taxon>Bacillati</taxon>
        <taxon>Bacillota</taxon>
        <taxon>Bacilli</taxon>
        <taxon>Lactobacillales</taxon>
        <taxon>Lactobacillaceae</taxon>
        <taxon>Leuconostoc</taxon>
    </lineage>
</organism>
<evidence type="ECO:0000313" key="3">
    <source>
        <dbReference type="EMBL" id="NKZ19141.1"/>
    </source>
</evidence>
<gene>
    <name evidence="3" type="ORF">HF966_08140</name>
</gene>
<dbReference type="AlphaFoldDB" id="A0A846ZHZ4"/>
<feature type="transmembrane region" description="Helical" evidence="2">
    <location>
        <begin position="5"/>
        <end position="27"/>
    </location>
</feature>
<feature type="region of interest" description="Disordered" evidence="1">
    <location>
        <begin position="74"/>
        <end position="94"/>
    </location>
</feature>
<protein>
    <submittedName>
        <fullName evidence="3">Ribonuclease HIII</fullName>
    </submittedName>
</protein>
<feature type="transmembrane region" description="Helical" evidence="2">
    <location>
        <begin position="33"/>
        <end position="66"/>
    </location>
</feature>
<keyword evidence="2" id="KW-0472">Membrane</keyword>
<keyword evidence="2" id="KW-0812">Transmembrane</keyword>
<accession>A0A846ZHZ4</accession>